<evidence type="ECO:0000256" key="2">
    <source>
        <dbReference type="ARBA" id="ARBA00022692"/>
    </source>
</evidence>
<evidence type="ECO:0000256" key="3">
    <source>
        <dbReference type="ARBA" id="ARBA00022989"/>
    </source>
</evidence>
<evidence type="ECO:0000313" key="6">
    <source>
        <dbReference type="EMBL" id="MTW10583.1"/>
    </source>
</evidence>
<feature type="transmembrane region" description="Helical" evidence="5">
    <location>
        <begin position="262"/>
        <end position="282"/>
    </location>
</feature>
<dbReference type="Pfam" id="PF03595">
    <property type="entry name" value="SLAC1"/>
    <property type="match status" value="1"/>
</dbReference>
<evidence type="ECO:0000313" key="7">
    <source>
        <dbReference type="Proteomes" id="UP000472320"/>
    </source>
</evidence>
<dbReference type="EMBL" id="WNKX01000005">
    <property type="protein sequence ID" value="MTW10583.1"/>
    <property type="molecule type" value="Genomic_DNA"/>
</dbReference>
<feature type="transmembrane region" description="Helical" evidence="5">
    <location>
        <begin position="205"/>
        <end position="226"/>
    </location>
</feature>
<dbReference type="CDD" id="cd09323">
    <property type="entry name" value="TDT_SLAC1_like"/>
    <property type="match status" value="1"/>
</dbReference>
<gene>
    <name evidence="6" type="ORF">GM658_08190</name>
</gene>
<keyword evidence="2 5" id="KW-0812">Transmembrane</keyword>
<dbReference type="PANTHER" id="PTHR37955:SF1">
    <property type="entry name" value="DEP DOMAIN-CONTAINING PROTEIN"/>
    <property type="match status" value="1"/>
</dbReference>
<dbReference type="OrthoDB" id="309023at2"/>
<keyword evidence="7" id="KW-1185">Reference proteome</keyword>
<dbReference type="InterPro" id="IPR052951">
    <property type="entry name" value="Tellurite_res_ion_channel"/>
</dbReference>
<comment type="subcellular location">
    <subcellularLocation>
        <location evidence="1">Membrane</location>
        <topology evidence="1">Multi-pass membrane protein</topology>
    </subcellularLocation>
</comment>
<feature type="transmembrane region" description="Helical" evidence="5">
    <location>
        <begin position="116"/>
        <end position="134"/>
    </location>
</feature>
<dbReference type="RefSeq" id="WP_155453530.1">
    <property type="nucleotide sequence ID" value="NZ_WNKX01000005.1"/>
</dbReference>
<dbReference type="Gene3D" id="1.50.10.150">
    <property type="entry name" value="Voltage-dependent anion channel"/>
    <property type="match status" value="1"/>
</dbReference>
<comment type="caution">
    <text evidence="6">The sequence shown here is derived from an EMBL/GenBank/DDBJ whole genome shotgun (WGS) entry which is preliminary data.</text>
</comment>
<feature type="transmembrane region" description="Helical" evidence="5">
    <location>
        <begin position="174"/>
        <end position="193"/>
    </location>
</feature>
<dbReference type="InterPro" id="IPR038665">
    <property type="entry name" value="Voltage-dep_anion_channel_sf"/>
</dbReference>
<dbReference type="GO" id="GO:0046583">
    <property type="term" value="F:monoatomic cation efflux transmembrane transporter activity"/>
    <property type="evidence" value="ECO:0007669"/>
    <property type="project" value="TreeGrafter"/>
</dbReference>
<dbReference type="Proteomes" id="UP000472320">
    <property type="component" value="Unassembled WGS sequence"/>
</dbReference>
<dbReference type="AlphaFoldDB" id="A0A6L6QG02"/>
<evidence type="ECO:0000256" key="1">
    <source>
        <dbReference type="ARBA" id="ARBA00004141"/>
    </source>
</evidence>
<feature type="transmembrane region" description="Helical" evidence="5">
    <location>
        <begin position="232"/>
        <end position="250"/>
    </location>
</feature>
<sequence>MQTTTIRTLPTSGASVKNLPVNLFGAVMGIAGLALAWRGAAHLFGSSSRIADGIGVLALLVFAVLTVAYLLKWAVFPDAVKAEFTHPVGGNFFGTVTIAILLLSGVVAPWNATLQHLAWTAGALSTLVLAYVVVSRVLKGNVAAANVVPAWLIPGVASLDIAVTGGAWSHEVNMLALGIGTAIAVVFYVLIFSRLVHGEPLPAGMVPSLMVMIAPFEVGFLAYANVTQHIDMFAAMLFYFGLFMFLVLAPRVFRRSVPFAPSWWAISFPIAALVNAALKYAAVADSAAVTLLAAALLAFLTVAIAVLLLRTLYSLYNGKLLAG</sequence>
<feature type="transmembrane region" description="Helical" evidence="5">
    <location>
        <begin position="92"/>
        <end position="110"/>
    </location>
</feature>
<reference evidence="6 7" key="1">
    <citation type="submission" date="2019-11" db="EMBL/GenBank/DDBJ databases">
        <title>Type strains purchased from KCTC, JCM and DSMZ.</title>
        <authorList>
            <person name="Lu H."/>
        </authorList>
    </citation>
    <scope>NUCLEOTIDE SEQUENCE [LARGE SCALE GENOMIC DNA]</scope>
    <source>
        <strain evidence="6 7">JCM 31587</strain>
    </source>
</reference>
<evidence type="ECO:0000256" key="4">
    <source>
        <dbReference type="ARBA" id="ARBA00023136"/>
    </source>
</evidence>
<keyword evidence="3 5" id="KW-1133">Transmembrane helix</keyword>
<feature type="transmembrane region" description="Helical" evidence="5">
    <location>
        <begin position="146"/>
        <end position="168"/>
    </location>
</feature>
<feature type="transmembrane region" description="Helical" evidence="5">
    <location>
        <begin position="53"/>
        <end position="71"/>
    </location>
</feature>
<name>A0A6L6QG02_9BURK</name>
<feature type="transmembrane region" description="Helical" evidence="5">
    <location>
        <begin position="21"/>
        <end position="41"/>
    </location>
</feature>
<dbReference type="InterPro" id="IPR004695">
    <property type="entry name" value="SLAC1/Mae1/Ssu1/TehA"/>
</dbReference>
<proteinExistence type="predicted"/>
<dbReference type="PANTHER" id="PTHR37955">
    <property type="entry name" value="TELLURITE RESISTANCE PROTEIN TEHA"/>
    <property type="match status" value="1"/>
</dbReference>
<keyword evidence="4 5" id="KW-0472">Membrane</keyword>
<protein>
    <submittedName>
        <fullName evidence="6">C4-dicarboxylate ABC transporter</fullName>
    </submittedName>
</protein>
<accession>A0A6L6QG02</accession>
<dbReference type="GO" id="GO:0005886">
    <property type="term" value="C:plasma membrane"/>
    <property type="evidence" value="ECO:0007669"/>
    <property type="project" value="TreeGrafter"/>
</dbReference>
<organism evidence="6 7">
    <name type="scientific">Massilia eburnea</name>
    <dbReference type="NCBI Taxonomy" id="1776165"/>
    <lineage>
        <taxon>Bacteria</taxon>
        <taxon>Pseudomonadati</taxon>
        <taxon>Pseudomonadota</taxon>
        <taxon>Betaproteobacteria</taxon>
        <taxon>Burkholderiales</taxon>
        <taxon>Oxalobacteraceae</taxon>
        <taxon>Telluria group</taxon>
        <taxon>Massilia</taxon>
    </lineage>
</organism>
<evidence type="ECO:0000256" key="5">
    <source>
        <dbReference type="SAM" id="Phobius"/>
    </source>
</evidence>
<feature type="transmembrane region" description="Helical" evidence="5">
    <location>
        <begin position="288"/>
        <end position="309"/>
    </location>
</feature>